<dbReference type="NCBIfam" id="NF037970">
    <property type="entry name" value="vanZ_1"/>
    <property type="match status" value="1"/>
</dbReference>
<name>A0A9R1D6W4_9EURY</name>
<feature type="transmembrane region" description="Helical" evidence="1">
    <location>
        <begin position="108"/>
        <end position="127"/>
    </location>
</feature>
<keyword evidence="1" id="KW-0472">Membrane</keyword>
<keyword evidence="1" id="KW-0812">Transmembrane</keyword>
<feature type="transmembrane region" description="Helical" evidence="1">
    <location>
        <begin position="12"/>
        <end position="30"/>
    </location>
</feature>
<dbReference type="EMBL" id="JAHLKM010000002">
    <property type="protein sequence ID" value="MCQ4332515.1"/>
    <property type="molecule type" value="Genomic_DNA"/>
</dbReference>
<keyword evidence="4" id="KW-1185">Reference proteome</keyword>
<evidence type="ECO:0000313" key="3">
    <source>
        <dbReference type="EMBL" id="MCQ4332515.1"/>
    </source>
</evidence>
<dbReference type="Pfam" id="PF04892">
    <property type="entry name" value="VanZ"/>
    <property type="match status" value="1"/>
</dbReference>
<evidence type="ECO:0000259" key="2">
    <source>
        <dbReference type="Pfam" id="PF04892"/>
    </source>
</evidence>
<protein>
    <submittedName>
        <fullName evidence="3">VanZ family protein</fullName>
    </submittedName>
</protein>
<gene>
    <name evidence="3" type="ORF">KM295_03235</name>
</gene>
<dbReference type="AlphaFoldDB" id="A0A9R1D6W4"/>
<reference evidence="3" key="1">
    <citation type="journal article" date="2023" name="Front. Microbiol.">
        <title>Genomic-based phylogenetic and metabolic analyses of the genus Natronomonas, and description of Natronomonas aquatica sp. nov.</title>
        <authorList>
            <person name="Garcia-Roldan A."/>
            <person name="Duran-Viseras A."/>
            <person name="de la Haba R.R."/>
            <person name="Corral P."/>
            <person name="Sanchez-Porro C."/>
            <person name="Ventosa A."/>
        </authorList>
    </citation>
    <scope>NUCLEOTIDE SEQUENCE</scope>
    <source>
        <strain evidence="3">F2-12</strain>
    </source>
</reference>
<evidence type="ECO:0000313" key="4">
    <source>
        <dbReference type="Proteomes" id="UP001139494"/>
    </source>
</evidence>
<feature type="transmembrane region" description="Helical" evidence="1">
    <location>
        <begin position="42"/>
        <end position="66"/>
    </location>
</feature>
<keyword evidence="1" id="KW-1133">Transmembrane helix</keyword>
<dbReference type="RefSeq" id="WP_256028442.1">
    <property type="nucleotide sequence ID" value="NZ_JAHLKM010000002.1"/>
</dbReference>
<comment type="caution">
    <text evidence="3">The sequence shown here is derived from an EMBL/GenBank/DDBJ whole genome shotgun (WGS) entry which is preliminary data.</text>
</comment>
<accession>A0A9R1D6W4</accession>
<organism evidence="3 4">
    <name type="scientific">Natronomonas aquatica</name>
    <dbReference type="NCBI Taxonomy" id="2841590"/>
    <lineage>
        <taxon>Archaea</taxon>
        <taxon>Methanobacteriati</taxon>
        <taxon>Methanobacteriota</taxon>
        <taxon>Stenosarchaea group</taxon>
        <taxon>Halobacteria</taxon>
        <taxon>Halobacteriales</taxon>
        <taxon>Natronomonadaceae</taxon>
        <taxon>Natronomonas</taxon>
    </lineage>
</organism>
<feature type="domain" description="VanZ-like" evidence="2">
    <location>
        <begin position="66"/>
        <end position="121"/>
    </location>
</feature>
<sequence>MSFTLPTVPRPLRYAGIVCLALAVLLASIVDPGGGLPRTLLGIGFTTYLHVLAYAGLAAVSGYALASAERRTLLAVAALVTLYGAAIELLQGTIPYRTMAASDAATNAVGAALGATLWWLVSPWFGIARGG</sequence>
<proteinExistence type="predicted"/>
<dbReference type="InterPro" id="IPR006976">
    <property type="entry name" value="VanZ-like"/>
</dbReference>
<evidence type="ECO:0000256" key="1">
    <source>
        <dbReference type="SAM" id="Phobius"/>
    </source>
</evidence>
<dbReference type="Proteomes" id="UP001139494">
    <property type="component" value="Unassembled WGS sequence"/>
</dbReference>
<feature type="transmembrane region" description="Helical" evidence="1">
    <location>
        <begin position="73"/>
        <end position="96"/>
    </location>
</feature>